<dbReference type="GO" id="GO:0005634">
    <property type="term" value="C:nucleus"/>
    <property type="evidence" value="ECO:0007669"/>
    <property type="project" value="UniProtKB-SubCell"/>
</dbReference>
<dbReference type="PANTHER" id="PTHR16515:SF48">
    <property type="entry name" value="PR DOMAIN-CONTAINING PROTEIN 11"/>
    <property type="match status" value="1"/>
</dbReference>
<keyword evidence="5" id="KW-0597">Phosphoprotein</keyword>
<sequence length="318" mass="36126">MPDARPGIIMILRTRLRAGKLLVMSLVFREMLENAYVLKVCRLCLVNEVTKREPTYRFSLMDESTATHKDTSLNLELDCNGSCQLKNEELFESQEPNKLKGDPELSVTESHTKVDFWFCEECKEYFIEECPTHGPPVFMPDTPVALGVPNRAVLTVPSGIEIIQEGGGMDVCCMDKHIPKGALFGPYQGEVVSQDKSSGFFSWMIVDENNTYKSIDGSDETKANWMRYVRNSAEESERNLTAFQHGEHIYFRVCRDLAVGEKLRVWYSEDYMGKLHSMSQDTIDSNLATGVLICSQCGNNYRWTSHLTNCSQLLQIDI</sequence>
<keyword evidence="11" id="KW-0804">Transcription</keyword>
<evidence type="ECO:0000256" key="11">
    <source>
        <dbReference type="ARBA" id="ARBA00023163"/>
    </source>
</evidence>
<evidence type="ECO:0000256" key="12">
    <source>
        <dbReference type="ARBA" id="ARBA00023242"/>
    </source>
</evidence>
<evidence type="ECO:0000256" key="2">
    <source>
        <dbReference type="ARBA" id="ARBA00004496"/>
    </source>
</evidence>
<keyword evidence="10" id="KW-0805">Transcription regulation</keyword>
<dbReference type="InterPro" id="IPR050331">
    <property type="entry name" value="Zinc_finger"/>
</dbReference>
<evidence type="ECO:0000256" key="6">
    <source>
        <dbReference type="ARBA" id="ARBA00022603"/>
    </source>
</evidence>
<evidence type="ECO:0000256" key="4">
    <source>
        <dbReference type="ARBA" id="ARBA00022499"/>
    </source>
</evidence>
<dbReference type="GO" id="GO:0032259">
    <property type="term" value="P:methylation"/>
    <property type="evidence" value="ECO:0007669"/>
    <property type="project" value="UniProtKB-KW"/>
</dbReference>
<keyword evidence="7" id="KW-0808">Transferase</keyword>
<reference evidence="16" key="1">
    <citation type="submission" date="2021-01" db="EMBL/GenBank/DDBJ databases">
        <title>A chromosome-scale assembly of European eel, Anguilla anguilla.</title>
        <authorList>
            <person name="Henkel C."/>
            <person name="Jong-Raadsen S.A."/>
            <person name="Dufour S."/>
            <person name="Weltzien F.-A."/>
            <person name="Palstra A.P."/>
            <person name="Pelster B."/>
            <person name="Spaink H.P."/>
            <person name="Van Den Thillart G.E."/>
            <person name="Jansen H."/>
            <person name="Zahm M."/>
            <person name="Klopp C."/>
            <person name="Cedric C."/>
            <person name="Louis A."/>
            <person name="Berthelot C."/>
            <person name="Parey E."/>
            <person name="Roest Crollius H."/>
            <person name="Montfort J."/>
            <person name="Robinson-Rechavi M."/>
            <person name="Bucao C."/>
            <person name="Bouchez O."/>
            <person name="Gislard M."/>
            <person name="Lluch J."/>
            <person name="Milhes M."/>
            <person name="Lampietro C."/>
            <person name="Lopez Roques C."/>
            <person name="Donnadieu C."/>
            <person name="Braasch I."/>
            <person name="Desvignes T."/>
            <person name="Postlethwait J."/>
            <person name="Bobe J."/>
            <person name="Guiguen Y."/>
            <person name="Dirks R."/>
        </authorList>
    </citation>
    <scope>NUCLEOTIDE SEQUENCE</scope>
    <source>
        <strain evidence="16">Tag_6206</strain>
        <tissue evidence="16">Liver</tissue>
    </source>
</reference>
<evidence type="ECO:0000256" key="9">
    <source>
        <dbReference type="ARBA" id="ARBA00022843"/>
    </source>
</evidence>
<dbReference type="PANTHER" id="PTHR16515">
    <property type="entry name" value="PR DOMAIN ZINC FINGER PROTEIN"/>
    <property type="match status" value="1"/>
</dbReference>
<dbReference type="FunFam" id="2.170.270.10:FF:000014">
    <property type="entry name" value="PR domain-containing protein 11"/>
    <property type="match status" value="1"/>
</dbReference>
<evidence type="ECO:0000256" key="3">
    <source>
        <dbReference type="ARBA" id="ARBA00022490"/>
    </source>
</evidence>
<evidence type="ECO:0000256" key="14">
    <source>
        <dbReference type="ARBA" id="ARBA00072511"/>
    </source>
</evidence>
<evidence type="ECO:0000256" key="7">
    <source>
        <dbReference type="ARBA" id="ARBA00022679"/>
    </source>
</evidence>
<evidence type="ECO:0000256" key="8">
    <source>
        <dbReference type="ARBA" id="ARBA00022691"/>
    </source>
</evidence>
<keyword evidence="8" id="KW-0949">S-adenosyl-L-methionine</keyword>
<dbReference type="Pfam" id="PF21549">
    <property type="entry name" value="PRDM2_PR"/>
    <property type="match status" value="1"/>
</dbReference>
<dbReference type="GO" id="GO:0008168">
    <property type="term" value="F:methyltransferase activity"/>
    <property type="evidence" value="ECO:0007669"/>
    <property type="project" value="UniProtKB-KW"/>
</dbReference>
<dbReference type="PROSITE" id="PS50280">
    <property type="entry name" value="SET"/>
    <property type="match status" value="1"/>
</dbReference>
<evidence type="ECO:0000256" key="10">
    <source>
        <dbReference type="ARBA" id="ARBA00023015"/>
    </source>
</evidence>
<evidence type="ECO:0000256" key="1">
    <source>
        <dbReference type="ARBA" id="ARBA00004123"/>
    </source>
</evidence>
<name>A0A9D3MJJ9_ANGAN</name>
<dbReference type="InterPro" id="IPR001214">
    <property type="entry name" value="SET_dom"/>
</dbReference>
<dbReference type="EMBL" id="JAFIRN010000005">
    <property type="protein sequence ID" value="KAG5849126.1"/>
    <property type="molecule type" value="Genomic_DNA"/>
</dbReference>
<evidence type="ECO:0000313" key="17">
    <source>
        <dbReference type="Proteomes" id="UP001044222"/>
    </source>
</evidence>
<dbReference type="GO" id="GO:0006357">
    <property type="term" value="P:regulation of transcription by RNA polymerase II"/>
    <property type="evidence" value="ECO:0007669"/>
    <property type="project" value="TreeGrafter"/>
</dbReference>
<dbReference type="GO" id="GO:0005737">
    <property type="term" value="C:cytoplasm"/>
    <property type="evidence" value="ECO:0007669"/>
    <property type="project" value="UniProtKB-SubCell"/>
</dbReference>
<evidence type="ECO:0000313" key="16">
    <source>
        <dbReference type="EMBL" id="KAG5849126.1"/>
    </source>
</evidence>
<evidence type="ECO:0000256" key="5">
    <source>
        <dbReference type="ARBA" id="ARBA00022553"/>
    </source>
</evidence>
<dbReference type="AlphaFoldDB" id="A0A9D3MJJ9"/>
<comment type="caution">
    <text evidence="16">The sequence shown here is derived from an EMBL/GenBank/DDBJ whole genome shotgun (WGS) entry which is preliminary data.</text>
</comment>
<accession>A0A9D3MJJ9</accession>
<keyword evidence="12" id="KW-0539">Nucleus</keyword>
<dbReference type="GO" id="GO:0045165">
    <property type="term" value="P:cell fate commitment"/>
    <property type="evidence" value="ECO:0007669"/>
    <property type="project" value="TreeGrafter"/>
</dbReference>
<dbReference type="InterPro" id="IPR046341">
    <property type="entry name" value="SET_dom_sf"/>
</dbReference>
<organism evidence="16 17">
    <name type="scientific">Anguilla anguilla</name>
    <name type="common">European freshwater eel</name>
    <name type="synonym">Muraena anguilla</name>
    <dbReference type="NCBI Taxonomy" id="7936"/>
    <lineage>
        <taxon>Eukaryota</taxon>
        <taxon>Metazoa</taxon>
        <taxon>Chordata</taxon>
        <taxon>Craniata</taxon>
        <taxon>Vertebrata</taxon>
        <taxon>Euteleostomi</taxon>
        <taxon>Actinopterygii</taxon>
        <taxon>Neopterygii</taxon>
        <taxon>Teleostei</taxon>
        <taxon>Anguilliformes</taxon>
        <taxon>Anguillidae</taxon>
        <taxon>Anguilla</taxon>
    </lineage>
</organism>
<proteinExistence type="predicted"/>
<evidence type="ECO:0000256" key="13">
    <source>
        <dbReference type="ARBA" id="ARBA00055438"/>
    </source>
</evidence>
<gene>
    <name evidence="16" type="ORF">ANANG_G00106700</name>
</gene>
<keyword evidence="17" id="KW-1185">Reference proteome</keyword>
<comment type="subcellular location">
    <subcellularLocation>
        <location evidence="2">Cytoplasm</location>
    </subcellularLocation>
    <subcellularLocation>
        <location evidence="1">Nucleus</location>
    </subcellularLocation>
</comment>
<keyword evidence="6" id="KW-0489">Methyltransferase</keyword>
<comment type="function">
    <text evidence="13">May be involved in transcription regulation.</text>
</comment>
<feature type="domain" description="SET" evidence="15">
    <location>
        <begin position="158"/>
        <end position="268"/>
    </location>
</feature>
<dbReference type="SUPFAM" id="SSF82199">
    <property type="entry name" value="SET domain"/>
    <property type="match status" value="1"/>
</dbReference>
<keyword evidence="4" id="KW-1017">Isopeptide bond</keyword>
<keyword evidence="3" id="KW-0963">Cytoplasm</keyword>
<evidence type="ECO:0000259" key="15">
    <source>
        <dbReference type="PROSITE" id="PS50280"/>
    </source>
</evidence>
<dbReference type="Gene3D" id="2.170.270.10">
    <property type="entry name" value="SET domain"/>
    <property type="match status" value="1"/>
</dbReference>
<dbReference type="SMART" id="SM00317">
    <property type="entry name" value="SET"/>
    <property type="match status" value="1"/>
</dbReference>
<dbReference type="Proteomes" id="UP001044222">
    <property type="component" value="Unassembled WGS sequence"/>
</dbReference>
<dbReference type="GO" id="GO:0003700">
    <property type="term" value="F:DNA-binding transcription factor activity"/>
    <property type="evidence" value="ECO:0007669"/>
    <property type="project" value="TreeGrafter"/>
</dbReference>
<protein>
    <recommendedName>
        <fullName evidence="14">PR domain-containing protein 11</fullName>
    </recommendedName>
</protein>
<dbReference type="GO" id="GO:0000978">
    <property type="term" value="F:RNA polymerase II cis-regulatory region sequence-specific DNA binding"/>
    <property type="evidence" value="ECO:0007669"/>
    <property type="project" value="TreeGrafter"/>
</dbReference>
<keyword evidence="9" id="KW-0832">Ubl conjugation</keyword>